<feature type="signal peptide" evidence="8">
    <location>
        <begin position="1"/>
        <end position="27"/>
    </location>
</feature>
<proteinExistence type="inferred from homology"/>
<evidence type="ECO:0000256" key="8">
    <source>
        <dbReference type="SAM" id="SignalP"/>
    </source>
</evidence>
<feature type="active site" description="Proton donor" evidence="5">
    <location>
        <position position="140"/>
    </location>
</feature>
<dbReference type="Pfam" id="PF01532">
    <property type="entry name" value="Glyco_hydro_47"/>
    <property type="match status" value="1"/>
</dbReference>
<reference evidence="10" key="1">
    <citation type="submission" date="2022-01" db="EMBL/GenBank/DDBJ databases">
        <title>Comparative genomics reveals a dynamic genome evolution in the ectomycorrhizal milk-cap (Lactarius) mushrooms.</title>
        <authorList>
            <consortium name="DOE Joint Genome Institute"/>
            <person name="Lebreton A."/>
            <person name="Tang N."/>
            <person name="Kuo A."/>
            <person name="LaButti K."/>
            <person name="Drula E."/>
            <person name="Barry K."/>
            <person name="Clum A."/>
            <person name="Lipzen A."/>
            <person name="Mousain D."/>
            <person name="Ng V."/>
            <person name="Wang R."/>
            <person name="Wang X."/>
            <person name="Dai Y."/>
            <person name="Henrissat B."/>
            <person name="Grigoriev I.V."/>
            <person name="Guerin-Laguette A."/>
            <person name="Yu F."/>
            <person name="Martin F.M."/>
        </authorList>
    </citation>
    <scope>NUCLEOTIDE SEQUENCE</scope>
    <source>
        <strain evidence="10">QP</strain>
    </source>
</reference>
<feature type="chain" id="PRO_5042234047" description="alpha-1,2-Mannosidase" evidence="8">
    <location>
        <begin position="28"/>
        <end position="873"/>
    </location>
</feature>
<evidence type="ECO:0000256" key="2">
    <source>
        <dbReference type="ARBA" id="ARBA00007658"/>
    </source>
</evidence>
<dbReference type="PANTHER" id="PTHR45679:SF5">
    <property type="entry name" value="ER DEGRADATION-ENHANCING ALPHA-MANNOSIDASE-LIKE PROTEIN 1"/>
    <property type="match status" value="1"/>
</dbReference>
<dbReference type="PANTHER" id="PTHR45679">
    <property type="entry name" value="ER DEGRADATION-ENHANCING ALPHA-MANNOSIDASE-LIKE PROTEIN 2"/>
    <property type="match status" value="1"/>
</dbReference>
<feature type="active site" description="Proton donor" evidence="5">
    <location>
        <position position="376"/>
    </location>
</feature>
<dbReference type="InterPro" id="IPR001382">
    <property type="entry name" value="Glyco_hydro_47"/>
</dbReference>
<keyword evidence="6" id="KW-0479">Metal-binding</keyword>
<dbReference type="GO" id="GO:0016020">
    <property type="term" value="C:membrane"/>
    <property type="evidence" value="ECO:0007669"/>
    <property type="project" value="InterPro"/>
</dbReference>
<feature type="binding site" evidence="6">
    <location>
        <position position="481"/>
    </location>
    <ligand>
        <name>Ca(2+)</name>
        <dbReference type="ChEBI" id="CHEBI:29108"/>
    </ligand>
</feature>
<dbReference type="Pfam" id="PF02225">
    <property type="entry name" value="PA"/>
    <property type="match status" value="1"/>
</dbReference>
<dbReference type="GO" id="GO:0005509">
    <property type="term" value="F:calcium ion binding"/>
    <property type="evidence" value="ECO:0007669"/>
    <property type="project" value="InterPro"/>
</dbReference>
<keyword evidence="7" id="KW-0326">Glycosidase</keyword>
<dbReference type="GO" id="GO:0005975">
    <property type="term" value="P:carbohydrate metabolic process"/>
    <property type="evidence" value="ECO:0007669"/>
    <property type="project" value="InterPro"/>
</dbReference>
<evidence type="ECO:0000256" key="6">
    <source>
        <dbReference type="PIRSR" id="PIRSR601382-2"/>
    </source>
</evidence>
<dbReference type="InterPro" id="IPR044674">
    <property type="entry name" value="EDEM1/2/3"/>
</dbReference>
<dbReference type="GO" id="GO:0044322">
    <property type="term" value="C:endoplasmic reticulum quality control compartment"/>
    <property type="evidence" value="ECO:0007669"/>
    <property type="project" value="GOC"/>
</dbReference>
<dbReference type="InterPro" id="IPR036026">
    <property type="entry name" value="Seven-hairpin_glycosidases"/>
</dbReference>
<evidence type="ECO:0000259" key="9">
    <source>
        <dbReference type="Pfam" id="PF02225"/>
    </source>
</evidence>
<accession>A0AAD4LNQ2</accession>
<dbReference type="GO" id="GO:1904380">
    <property type="term" value="P:endoplasmic reticulum mannose trimming"/>
    <property type="evidence" value="ECO:0007669"/>
    <property type="project" value="InterPro"/>
</dbReference>
<dbReference type="Proteomes" id="UP001201163">
    <property type="component" value="Unassembled WGS sequence"/>
</dbReference>
<dbReference type="InterPro" id="IPR003137">
    <property type="entry name" value="PA_domain"/>
</dbReference>
<evidence type="ECO:0000256" key="1">
    <source>
        <dbReference type="ARBA" id="ARBA00004240"/>
    </source>
</evidence>
<dbReference type="Gene3D" id="3.50.30.30">
    <property type="match status" value="1"/>
</dbReference>
<dbReference type="PRINTS" id="PR00747">
    <property type="entry name" value="GLYHDRLASE47"/>
</dbReference>
<evidence type="ECO:0000256" key="5">
    <source>
        <dbReference type="PIRSR" id="PIRSR601382-1"/>
    </source>
</evidence>
<sequence>MIWLLRWPEIFLVVLVAALETYRLGYADTPGIVHASWSPQRKSEMRDKVRELWYHGYTSYMRFAFPLDELAPLSCTGRGPDWHFPENIAYNDVAGNFSLTLIDSLDTLVVLNDRAGFEEAVRKVIRWVSFDVNTKPQIFETNIRVLGGLLSAHIFASRSGQPFHLPWYRGELLSMANDLGERFLPAFSTPTGIPYARINLRHGIPAGESVETCTAGAGSLILEFATLSRLTGDTRFEKAAHKAFFALWNRRSDIGLVGNTVNAWSGSWVYPEISSVGAGIDSFFEYALKWYILSGEHEFLDVWNESYAAIMRHSRSSDGLWYRRVHMTTGDLAYNTLDSLSAFWPGLQVLAGDVENAVKSHMLYWQLWKRYAGIPEVWDMSYKQATSLQYPLRPEFVESTWYLYRATRDPMYLDIGEKVFSDVLLRARVECGIAGIQDLRNNALEDRMESFVLSETLKYLYLLFDENNPLHTDDSNYVFSTEGHILSLEQKHLKSPSAMVRHLRRAESPQCPAYGPPFFIGANDAPGLYVGVRSRSDFDYARFLVSAAFSEGDETYWHPSGWCEIPVVDQYTQEFILTPDGKTVEEDVAPNLKKIFPVPDGFMVQSITGVRTRIVSRLDGKGYNIAKLGPHTVHTGQMVYINDSELATKLGSVKEKQTGRRHVDAQLRIFIDFVDAGSQMPSVVGGLVSDAVFMASTGQFAGDPSDPFPDNGIPLRFGQGEGVGLVRDPANPTGCHAYIQTFTDEAILVRRGECTFLEKLQRAHEVGASGVVVINDSDEVVSPSASTEDLKDVGDSLDDAAVVVLGASDGRQVSAMLDVAEDHHVGRVVLVLENLERDAASPEQDPTEEQSGFAGNRILYINGHALLNTRLLV</sequence>
<evidence type="ECO:0000313" key="11">
    <source>
        <dbReference type="Proteomes" id="UP001201163"/>
    </source>
</evidence>
<feature type="domain" description="PA" evidence="9">
    <location>
        <begin position="731"/>
        <end position="804"/>
    </location>
</feature>
<keyword evidence="7" id="KW-0378">Hydrolase</keyword>
<feature type="active site" evidence="5">
    <location>
        <position position="395"/>
    </location>
</feature>
<dbReference type="Gene3D" id="1.50.10.10">
    <property type="match status" value="1"/>
</dbReference>
<dbReference type="AlphaFoldDB" id="A0AAD4LNQ2"/>
<name>A0AAD4LNQ2_9AGAM</name>
<keyword evidence="11" id="KW-1185">Reference proteome</keyword>
<feature type="active site" evidence="5">
    <location>
        <position position="281"/>
    </location>
</feature>
<keyword evidence="3" id="KW-0256">Endoplasmic reticulum</keyword>
<evidence type="ECO:0000256" key="4">
    <source>
        <dbReference type="ARBA" id="ARBA00023180"/>
    </source>
</evidence>
<dbReference type="GO" id="GO:0036503">
    <property type="term" value="P:ERAD pathway"/>
    <property type="evidence" value="ECO:0007669"/>
    <property type="project" value="UniProtKB-ARBA"/>
</dbReference>
<keyword evidence="8" id="KW-0732">Signal</keyword>
<protein>
    <recommendedName>
        <fullName evidence="7">alpha-1,2-Mannosidase</fullName>
        <ecNumber evidence="7">3.2.1.-</ecNumber>
    </recommendedName>
</protein>
<dbReference type="InterPro" id="IPR046450">
    <property type="entry name" value="PA_dom_sf"/>
</dbReference>
<evidence type="ECO:0000256" key="3">
    <source>
        <dbReference type="ARBA" id="ARBA00022824"/>
    </source>
</evidence>
<keyword evidence="4" id="KW-0325">Glycoprotein</keyword>
<evidence type="ECO:0000256" key="7">
    <source>
        <dbReference type="RuleBase" id="RU361193"/>
    </source>
</evidence>
<dbReference type="SUPFAM" id="SSF52025">
    <property type="entry name" value="PA domain"/>
    <property type="match status" value="1"/>
</dbReference>
<comment type="subcellular location">
    <subcellularLocation>
        <location evidence="1">Endoplasmic reticulum</location>
    </subcellularLocation>
</comment>
<dbReference type="InterPro" id="IPR012341">
    <property type="entry name" value="6hp_glycosidase-like_sf"/>
</dbReference>
<gene>
    <name evidence="10" type="ORF">EDB92DRAFT_2081492</name>
</gene>
<dbReference type="GO" id="GO:0004571">
    <property type="term" value="F:mannosyl-oligosaccharide 1,2-alpha-mannosidase activity"/>
    <property type="evidence" value="ECO:0007669"/>
    <property type="project" value="InterPro"/>
</dbReference>
<comment type="cofactor">
    <cofactor evidence="6">
        <name>Ca(2+)</name>
        <dbReference type="ChEBI" id="CHEBI:29108"/>
    </cofactor>
</comment>
<dbReference type="SUPFAM" id="SSF48225">
    <property type="entry name" value="Seven-hairpin glycosidases"/>
    <property type="match status" value="1"/>
</dbReference>
<organism evidence="10 11">
    <name type="scientific">Lactarius akahatsu</name>
    <dbReference type="NCBI Taxonomy" id="416441"/>
    <lineage>
        <taxon>Eukaryota</taxon>
        <taxon>Fungi</taxon>
        <taxon>Dikarya</taxon>
        <taxon>Basidiomycota</taxon>
        <taxon>Agaricomycotina</taxon>
        <taxon>Agaricomycetes</taxon>
        <taxon>Russulales</taxon>
        <taxon>Russulaceae</taxon>
        <taxon>Lactarius</taxon>
    </lineage>
</organism>
<evidence type="ECO:0000313" key="10">
    <source>
        <dbReference type="EMBL" id="KAH8999410.1"/>
    </source>
</evidence>
<dbReference type="EC" id="3.2.1.-" evidence="7"/>
<keyword evidence="6" id="KW-0106">Calcium</keyword>
<comment type="similarity">
    <text evidence="2 7">Belongs to the glycosyl hydrolase 47 family.</text>
</comment>
<dbReference type="EMBL" id="JAKELL010000004">
    <property type="protein sequence ID" value="KAH8999410.1"/>
    <property type="molecule type" value="Genomic_DNA"/>
</dbReference>
<comment type="caution">
    <text evidence="10">The sequence shown here is derived from an EMBL/GenBank/DDBJ whole genome shotgun (WGS) entry which is preliminary data.</text>
</comment>